<dbReference type="eggNOG" id="ENOG5032T2G">
    <property type="taxonomic scope" value="Bacteria"/>
</dbReference>
<sequence>MSILYTNVPPLRTDNTKDNFRDKFYEYIKQADSVEIATGYVSQDSLEDLDRLIAEYNISHINLVIGMYFIEGMPENIFNTLIRMNHRWKERGIGGVNIVCTFRYHGKCYLFSRDGKDFAGIVGSANLGAISLNAQTRRQYEMSINLEEQSSLHELNDHIAKLDKSCCKPIDAVKDNIPLIRQENAKLKDVEHVQRMNSDEIATYERHLTGTTIEIPLKVPKDNNDQKFRGSNINVCYAKGRKREWWETEVVNGKKIYTLPGYPEYKKPFMVVTDDGWKFEAWTCGDHNKNFYSKDDLKIMGYWLKGRLVAAGIVKPIDHVENDKDFKGLITEKMLEQYGKTTLSLTKTTQKSKNEHGEVLDVWLLSFLPHQLKED</sequence>
<keyword evidence="4" id="KW-1185">Reference proteome</keyword>
<dbReference type="Proteomes" id="UP000003987">
    <property type="component" value="Unassembled WGS sequence"/>
</dbReference>
<protein>
    <submittedName>
        <fullName evidence="3">NgoFVII restriction endonuclease</fullName>
    </submittedName>
</protein>
<dbReference type="EMBL" id="GG698803">
    <property type="protein sequence ID" value="EEU30507.1"/>
    <property type="molecule type" value="Genomic_DNA"/>
</dbReference>
<evidence type="ECO:0000259" key="1">
    <source>
        <dbReference type="Pfam" id="PF09565"/>
    </source>
</evidence>
<name>C7XVZ1_9LACO</name>
<gene>
    <name evidence="3" type="ORF">HMPREF0501_00885</name>
</gene>
<dbReference type="CDD" id="cd09177">
    <property type="entry name" value="PLDc_RE_NgoFVII"/>
    <property type="match status" value="1"/>
</dbReference>
<dbReference type="Pfam" id="PF09565">
    <property type="entry name" value="RE_NgoFVII"/>
    <property type="match status" value="1"/>
</dbReference>
<feature type="domain" description="Restriction endonuclease type II NgoFVII C-terminal B3-like DNA-binding" evidence="2">
    <location>
        <begin position="205"/>
        <end position="347"/>
    </location>
</feature>
<dbReference type="Gene3D" id="3.30.870.10">
    <property type="entry name" value="Endonuclease Chain A"/>
    <property type="match status" value="1"/>
</dbReference>
<dbReference type="InterPro" id="IPR019065">
    <property type="entry name" value="RE_NgoFVII_N"/>
</dbReference>
<evidence type="ECO:0000313" key="4">
    <source>
        <dbReference type="Proteomes" id="UP000003987"/>
    </source>
</evidence>
<proteinExistence type="predicted"/>
<evidence type="ECO:0000259" key="2">
    <source>
        <dbReference type="Pfam" id="PF20731"/>
    </source>
</evidence>
<keyword evidence="3" id="KW-0378">Hydrolase</keyword>
<dbReference type="STRING" id="575594.HMPREF0501_00885"/>
<dbReference type="HOGENOM" id="CLU_062596_0_0_9"/>
<dbReference type="AlphaFoldDB" id="C7XVZ1"/>
<dbReference type="InterPro" id="IPR048923">
    <property type="entry name" value="RE_NgoFVII_C"/>
</dbReference>
<evidence type="ECO:0000313" key="3">
    <source>
        <dbReference type="EMBL" id="EEU30507.1"/>
    </source>
</evidence>
<dbReference type="Pfam" id="PF20731">
    <property type="entry name" value="RE_NgoFVII_C"/>
    <property type="match status" value="1"/>
</dbReference>
<reference evidence="3 4" key="1">
    <citation type="submission" date="2009-06" db="EMBL/GenBank/DDBJ databases">
        <title>The Genome Sequence of Lactobacillus coleohominis strain 101-4-CHN.</title>
        <authorList>
            <consortium name="The Broad Institute Genome Sequencing Platform"/>
            <person name="Ward D."/>
            <person name="Young S.K."/>
            <person name="Zeng Q."/>
            <person name="Koehrsen M."/>
            <person name="Alvarado L."/>
            <person name="Berlin A."/>
            <person name="Borenstein D."/>
            <person name="Chen Z."/>
            <person name="Engels R."/>
            <person name="Freedman E."/>
            <person name="Gellesch M."/>
            <person name="Goldberg J."/>
            <person name="Griggs A."/>
            <person name="Gujja S."/>
            <person name="Heiman D."/>
            <person name="Hepburn T."/>
            <person name="Howarth C."/>
            <person name="Jen D."/>
            <person name="Larson L."/>
            <person name="Lewis B."/>
            <person name="Mehta T."/>
            <person name="Park D."/>
            <person name="Pearson M."/>
            <person name="Roberts A."/>
            <person name="Saif S."/>
            <person name="Shea T."/>
            <person name="Shenoy N."/>
            <person name="Sisk P."/>
            <person name="Stolte C."/>
            <person name="Sykes S."/>
            <person name="Walk T."/>
            <person name="White J."/>
            <person name="Yandava C."/>
            <person name="Liu Y."/>
            <person name="Xu Q."/>
            <person name="Lander E."/>
            <person name="Nusbaum C."/>
            <person name="Galagan J."/>
            <person name="Birren B."/>
        </authorList>
    </citation>
    <scope>NUCLEOTIDE SEQUENCE [LARGE SCALE GENOMIC DNA]</scope>
    <source>
        <strain evidence="3 4">101-4-CHN</strain>
    </source>
</reference>
<organism evidence="3 4">
    <name type="scientific">Limosilactobacillus coleohominis 101-4-CHN</name>
    <dbReference type="NCBI Taxonomy" id="575594"/>
    <lineage>
        <taxon>Bacteria</taxon>
        <taxon>Bacillati</taxon>
        <taxon>Bacillota</taxon>
        <taxon>Bacilli</taxon>
        <taxon>Lactobacillales</taxon>
        <taxon>Lactobacillaceae</taxon>
        <taxon>Limosilactobacillus</taxon>
    </lineage>
</organism>
<feature type="domain" description="Restriction endonuclease type II NgoFVII N-terminal" evidence="1">
    <location>
        <begin position="24"/>
        <end position="173"/>
    </location>
</feature>
<keyword evidence="3" id="KW-0255">Endonuclease</keyword>
<dbReference type="GO" id="GO:0004519">
    <property type="term" value="F:endonuclease activity"/>
    <property type="evidence" value="ECO:0007669"/>
    <property type="project" value="UniProtKB-KW"/>
</dbReference>
<dbReference type="OrthoDB" id="4404208at2"/>
<accession>C7XVZ1</accession>
<keyword evidence="3" id="KW-0540">Nuclease</keyword>
<dbReference type="RefSeq" id="WP_006916695.1">
    <property type="nucleotide sequence ID" value="NZ_GG698803.1"/>
</dbReference>